<dbReference type="SMART" id="SM00861">
    <property type="entry name" value="Transket_pyr"/>
    <property type="match status" value="1"/>
</dbReference>
<evidence type="ECO:0000256" key="2">
    <source>
        <dbReference type="ARBA" id="ARBA00007131"/>
    </source>
</evidence>
<evidence type="ECO:0000256" key="4">
    <source>
        <dbReference type="SAM" id="Phobius"/>
    </source>
</evidence>
<dbReference type="CDD" id="cd07033">
    <property type="entry name" value="TPP_PYR_DXS_TK_like"/>
    <property type="match status" value="1"/>
</dbReference>
<reference evidence="7" key="1">
    <citation type="journal article" date="2010" name="Stand. Genomic Sci.">
        <title>Complete genome sequence of 'Thermobaculum terrenum' type strain (YNP1).</title>
        <authorList>
            <person name="Kiss H."/>
            <person name="Cleland D."/>
            <person name="Lapidus A."/>
            <person name="Lucas S."/>
            <person name="Glavina Del Rio T."/>
            <person name="Nolan M."/>
            <person name="Tice H."/>
            <person name="Han C."/>
            <person name="Goodwin L."/>
            <person name="Pitluck S."/>
            <person name="Liolios K."/>
            <person name="Ivanova N."/>
            <person name="Mavromatis K."/>
            <person name="Ovchinnikova G."/>
            <person name="Pati A."/>
            <person name="Chen A."/>
            <person name="Palaniappan K."/>
            <person name="Land M."/>
            <person name="Hauser L."/>
            <person name="Chang Y."/>
            <person name="Jeffries C."/>
            <person name="Lu M."/>
            <person name="Brettin T."/>
            <person name="Detter J."/>
            <person name="Goker M."/>
            <person name="Tindall B."/>
            <person name="Beck B."/>
            <person name="McDermott T."/>
            <person name="Woyke T."/>
            <person name="Bristow J."/>
            <person name="Eisen J."/>
            <person name="Markowitz V."/>
            <person name="Hugenholtz P."/>
            <person name="Kyrpides N."/>
            <person name="Klenk H."/>
            <person name="Cheng J."/>
        </authorList>
    </citation>
    <scope>NUCLEOTIDE SEQUENCE [LARGE SCALE GENOMIC DNA]</scope>
    <source>
        <strain evidence="7">ATCC BAA-798 / YNP1</strain>
    </source>
</reference>
<feature type="domain" description="Transketolase-like pyrimidine-binding" evidence="5">
    <location>
        <begin position="10"/>
        <end position="175"/>
    </location>
</feature>
<dbReference type="Gene3D" id="3.40.50.920">
    <property type="match status" value="1"/>
</dbReference>
<proteinExistence type="inferred from homology"/>
<keyword evidence="4" id="KW-0812">Transmembrane</keyword>
<evidence type="ECO:0000313" key="6">
    <source>
        <dbReference type="EMBL" id="ACZ42433.1"/>
    </source>
</evidence>
<dbReference type="FunFam" id="3.40.50.970:FF:000129">
    <property type="entry name" value="Transketolase"/>
    <property type="match status" value="1"/>
</dbReference>
<dbReference type="eggNOG" id="COG3958">
    <property type="taxonomic scope" value="Bacteria"/>
</dbReference>
<dbReference type="HOGENOM" id="CLU_009227_1_1_0"/>
<dbReference type="InterPro" id="IPR029061">
    <property type="entry name" value="THDP-binding"/>
</dbReference>
<evidence type="ECO:0000259" key="5">
    <source>
        <dbReference type="SMART" id="SM00861"/>
    </source>
</evidence>
<comment type="cofactor">
    <cofactor evidence="1">
        <name>thiamine diphosphate</name>
        <dbReference type="ChEBI" id="CHEBI:58937"/>
    </cofactor>
</comment>
<dbReference type="STRING" id="525904.Tter_1527"/>
<dbReference type="RefSeq" id="WP_012875467.1">
    <property type="nucleotide sequence ID" value="NC_013525.1"/>
</dbReference>
<dbReference type="KEGG" id="ttr:Tter_1527"/>
<evidence type="ECO:0000313" key="7">
    <source>
        <dbReference type="Proteomes" id="UP000000323"/>
    </source>
</evidence>
<keyword evidence="7" id="KW-1185">Reference proteome</keyword>
<dbReference type="InterPro" id="IPR033248">
    <property type="entry name" value="Transketolase_C"/>
</dbReference>
<dbReference type="AlphaFoldDB" id="D1CCB8"/>
<dbReference type="Gene3D" id="3.40.50.970">
    <property type="match status" value="1"/>
</dbReference>
<dbReference type="Pfam" id="PF02780">
    <property type="entry name" value="Transketolase_C"/>
    <property type="match status" value="1"/>
</dbReference>
<feature type="transmembrane region" description="Helical" evidence="4">
    <location>
        <begin position="64"/>
        <end position="87"/>
    </location>
</feature>
<dbReference type="EMBL" id="CP001825">
    <property type="protein sequence ID" value="ACZ42433.1"/>
    <property type="molecule type" value="Genomic_DNA"/>
</dbReference>
<comment type="similarity">
    <text evidence="2">Belongs to the transketolase family.</text>
</comment>
<dbReference type="InterPro" id="IPR009014">
    <property type="entry name" value="Transketo_C/PFOR_II"/>
</dbReference>
<organism evidence="6 7">
    <name type="scientific">Thermobaculum terrenum (strain ATCC BAA-798 / CCMEE 7001 / YNP1)</name>
    <dbReference type="NCBI Taxonomy" id="525904"/>
    <lineage>
        <taxon>Bacteria</taxon>
        <taxon>Bacillati</taxon>
        <taxon>Chloroflexota</taxon>
        <taxon>Chloroflexia</taxon>
        <taxon>Candidatus Thermobaculales</taxon>
        <taxon>Candidatus Thermobaculaceae</taxon>
        <taxon>Thermobaculum</taxon>
    </lineage>
</organism>
<dbReference type="SUPFAM" id="SSF52922">
    <property type="entry name" value="TK C-terminal domain-like"/>
    <property type="match status" value="1"/>
</dbReference>
<dbReference type="InterPro" id="IPR005475">
    <property type="entry name" value="Transketolase-like_Pyr-bd"/>
</dbReference>
<keyword evidence="4" id="KW-1133">Transmembrane helix</keyword>
<evidence type="ECO:0000256" key="1">
    <source>
        <dbReference type="ARBA" id="ARBA00001964"/>
    </source>
</evidence>
<sequence length="319" mass="34463">MKIETLRFGKAMRDVWGDTLCEIMANDQKVVVLDGDLANSTKADKVAERFPDRFFQMGIAEQNMAGAAAGLASVGLIPWLSSFAVFLTKRDLDQVRMTIAQTKLPVKLGAGYSGILTGFTGKTHQSVEDIAIYRAMPNMTVIAPADEVECRQAIYAATYHPGPVYFRLTRDPGPVIFDDTYKFELGKGIVLRQGRDVAIISTGVQTTRALEAAYILESQGISVYLLHLPTIKPLDTEAILATAEATNRVVTAEEHSILGGLGGAVAEVLGEKRPTRIVRVGLRDVFGESGPNDALLEKYGLTPQHIVAAATGLLEGRDA</sequence>
<dbReference type="PANTHER" id="PTHR43825">
    <property type="entry name" value="PYRUVATE DEHYDROGENASE E1 COMPONENT"/>
    <property type="match status" value="1"/>
</dbReference>
<dbReference type="InterPro" id="IPR051157">
    <property type="entry name" value="PDH/Transketolase"/>
</dbReference>
<protein>
    <submittedName>
        <fullName evidence="6">Transketolase central region</fullName>
    </submittedName>
</protein>
<dbReference type="SUPFAM" id="SSF52518">
    <property type="entry name" value="Thiamin diphosphate-binding fold (THDP-binding)"/>
    <property type="match status" value="1"/>
</dbReference>
<gene>
    <name evidence="6" type="ordered locus">Tter_1527</name>
</gene>
<dbReference type="Pfam" id="PF02779">
    <property type="entry name" value="Transket_pyr"/>
    <property type="match status" value="1"/>
</dbReference>
<keyword evidence="4" id="KW-0472">Membrane</keyword>
<evidence type="ECO:0000256" key="3">
    <source>
        <dbReference type="ARBA" id="ARBA00023052"/>
    </source>
</evidence>
<dbReference type="Proteomes" id="UP000000323">
    <property type="component" value="Chromosome 1"/>
</dbReference>
<dbReference type="PANTHER" id="PTHR43825:SF1">
    <property type="entry name" value="TRANSKETOLASE-LIKE PYRIMIDINE-BINDING DOMAIN-CONTAINING PROTEIN"/>
    <property type="match status" value="1"/>
</dbReference>
<keyword evidence="3" id="KW-0786">Thiamine pyrophosphate</keyword>
<accession>D1CCB8</accession>
<name>D1CCB8_THET1</name>